<keyword evidence="2" id="KW-0732">Signal</keyword>
<dbReference type="OrthoDB" id="75760at2759"/>
<sequence length="158" mass="16716">MLHRDISISMVVLRLVVVCALLFAVIAAPTPAPLTPCHKCAQSNQCSDAYQGKAAQFCGNWLSAGATQPCCCPAGADRCSTKRDACECKPEPKTKISAGVYVAIVAGVLVVVGGGVFCFLKRRRRLAKVPEPAKTEKTELPAYQPAYADTYARAGGLV</sequence>
<reference evidence="3 4" key="1">
    <citation type="submission" date="2012-04" db="EMBL/GenBank/DDBJ databases">
        <title>The Genome Sequence of Saprolegnia declina VS20.</title>
        <authorList>
            <consortium name="The Broad Institute Genome Sequencing Platform"/>
            <person name="Russ C."/>
            <person name="Nusbaum C."/>
            <person name="Tyler B."/>
            <person name="van West P."/>
            <person name="Dieguez-Uribeondo J."/>
            <person name="de Bruijn I."/>
            <person name="Tripathy S."/>
            <person name="Jiang R."/>
            <person name="Young S.K."/>
            <person name="Zeng Q."/>
            <person name="Gargeya S."/>
            <person name="Fitzgerald M."/>
            <person name="Haas B."/>
            <person name="Abouelleil A."/>
            <person name="Alvarado L."/>
            <person name="Arachchi H.M."/>
            <person name="Berlin A."/>
            <person name="Chapman S.B."/>
            <person name="Goldberg J."/>
            <person name="Griggs A."/>
            <person name="Gujja S."/>
            <person name="Hansen M."/>
            <person name="Howarth C."/>
            <person name="Imamovic A."/>
            <person name="Larimer J."/>
            <person name="McCowen C."/>
            <person name="Montmayeur A."/>
            <person name="Murphy C."/>
            <person name="Neiman D."/>
            <person name="Pearson M."/>
            <person name="Priest M."/>
            <person name="Roberts A."/>
            <person name="Saif S."/>
            <person name="Shea T."/>
            <person name="Sisk P."/>
            <person name="Sykes S."/>
            <person name="Wortman J."/>
            <person name="Nusbaum C."/>
            <person name="Birren B."/>
        </authorList>
    </citation>
    <scope>NUCLEOTIDE SEQUENCE [LARGE SCALE GENOMIC DNA]</scope>
    <source>
        <strain evidence="3 4">VS20</strain>
    </source>
</reference>
<dbReference type="GeneID" id="19952305"/>
<protein>
    <submittedName>
        <fullName evidence="3">Uncharacterized protein</fullName>
    </submittedName>
</protein>
<proteinExistence type="predicted"/>
<keyword evidence="1" id="KW-0812">Transmembrane</keyword>
<keyword evidence="1" id="KW-0472">Membrane</keyword>
<feature type="transmembrane region" description="Helical" evidence="1">
    <location>
        <begin position="98"/>
        <end position="120"/>
    </location>
</feature>
<gene>
    <name evidence="3" type="ORF">SDRG_11578</name>
</gene>
<evidence type="ECO:0000256" key="2">
    <source>
        <dbReference type="SAM" id="SignalP"/>
    </source>
</evidence>
<evidence type="ECO:0000256" key="1">
    <source>
        <dbReference type="SAM" id="Phobius"/>
    </source>
</evidence>
<dbReference type="Proteomes" id="UP000030762">
    <property type="component" value="Unassembled WGS sequence"/>
</dbReference>
<evidence type="ECO:0000313" key="3">
    <source>
        <dbReference type="EMBL" id="EQC30818.1"/>
    </source>
</evidence>
<accession>T0REW0</accession>
<feature type="chain" id="PRO_5004571261" evidence="2">
    <location>
        <begin position="28"/>
        <end position="158"/>
    </location>
</feature>
<dbReference type="AlphaFoldDB" id="T0REW0"/>
<keyword evidence="4" id="KW-1185">Reference proteome</keyword>
<name>T0REW0_SAPDV</name>
<dbReference type="STRING" id="1156394.T0REW0"/>
<dbReference type="OMA" id="GATQPCC"/>
<dbReference type="VEuPathDB" id="FungiDB:SDRG_11578"/>
<keyword evidence="1" id="KW-1133">Transmembrane helix</keyword>
<organism evidence="3 4">
    <name type="scientific">Saprolegnia diclina (strain VS20)</name>
    <dbReference type="NCBI Taxonomy" id="1156394"/>
    <lineage>
        <taxon>Eukaryota</taxon>
        <taxon>Sar</taxon>
        <taxon>Stramenopiles</taxon>
        <taxon>Oomycota</taxon>
        <taxon>Saprolegniomycetes</taxon>
        <taxon>Saprolegniales</taxon>
        <taxon>Saprolegniaceae</taxon>
        <taxon>Saprolegnia</taxon>
    </lineage>
</organism>
<dbReference type="RefSeq" id="XP_008615842.1">
    <property type="nucleotide sequence ID" value="XM_008617620.1"/>
</dbReference>
<evidence type="ECO:0000313" key="4">
    <source>
        <dbReference type="Proteomes" id="UP000030762"/>
    </source>
</evidence>
<feature type="signal peptide" evidence="2">
    <location>
        <begin position="1"/>
        <end position="27"/>
    </location>
</feature>
<dbReference type="EMBL" id="JH767173">
    <property type="protein sequence ID" value="EQC30818.1"/>
    <property type="molecule type" value="Genomic_DNA"/>
</dbReference>
<dbReference type="InParanoid" id="T0REW0"/>